<accession>A0ABU0G350</accession>
<dbReference type="RefSeq" id="WP_307369613.1">
    <property type="nucleotide sequence ID" value="NZ_JAUSUW010000002.1"/>
</dbReference>
<dbReference type="SMART" id="SM00086">
    <property type="entry name" value="PAC"/>
    <property type="match status" value="1"/>
</dbReference>
<evidence type="ECO:0000256" key="3">
    <source>
        <dbReference type="PROSITE-ProRule" id="PRU00284"/>
    </source>
</evidence>
<organism evidence="10 11">
    <name type="scientific">Peteryoungia aggregata LMG 23059</name>
    <dbReference type="NCBI Taxonomy" id="1368425"/>
    <lineage>
        <taxon>Bacteria</taxon>
        <taxon>Pseudomonadati</taxon>
        <taxon>Pseudomonadota</taxon>
        <taxon>Alphaproteobacteria</taxon>
        <taxon>Hyphomicrobiales</taxon>
        <taxon>Rhizobiaceae</taxon>
        <taxon>Peteryoungia</taxon>
    </lineage>
</organism>
<feature type="domain" description="T-SNARE coiled-coil homology" evidence="8">
    <location>
        <begin position="291"/>
        <end position="353"/>
    </location>
</feature>
<protein>
    <submittedName>
        <fullName evidence="10">Methyl-accepting chemotaxis protein</fullName>
    </submittedName>
</protein>
<sequence>MFGTSSHNRAQLQSLELITANIMIADDKLNIRYMNSAAKDLLKEAESDLKKELPRFDFNKLIGSNIDIFHKDPRHQRNMLASLKDQHKATIWVGHRAFDLIVTPLKNGTTTTGFVVEWANAKERLQNLDYTNQMAAISRVQAIIEFTPQGEVVSANQNFLDALGYRMEEIKGKPHSMFVDADYARSPDYEAFWTQLRAGKFQAAEFTRYGKGGKKVVINASYNPILDDRGRVTKVVKYATDVTERVNAVDTIGGALSRLANGDVSFILDKAFAPDFEALRTNLNEAVSQLASTLGAVARSTDQIDSGSREISSSAEDLSKRTEQQAASLEETAAALDQITVNVNNASKRAEEARHATQAADTSATRSGQIVAEAVGAMARIEQSSNQISNIIGVIDEIAFQTNLLALNAGVEAARAGEAGKGFAVVAQEVRELAQRSAQAAKEIKDLIRNSSEEVKNGVKLVSETGEALRTIQDNIVAVNDHMQAIASSAREQATGLSEVNSAVNQMDQVTQQNAAMVEESNAASATLANETQRLRQFISRFTLGKHYSGKLAPAAASHAAPRVATPAAPTSAPQRAPARPAPALGNAAIKQDEWQEF</sequence>
<dbReference type="InterPro" id="IPR000014">
    <property type="entry name" value="PAS"/>
</dbReference>
<dbReference type="Pfam" id="PF13426">
    <property type="entry name" value="PAS_9"/>
    <property type="match status" value="1"/>
</dbReference>
<evidence type="ECO:0000259" key="7">
    <source>
        <dbReference type="PROSITE" id="PS50113"/>
    </source>
</evidence>
<dbReference type="InterPro" id="IPR001610">
    <property type="entry name" value="PAC"/>
</dbReference>
<evidence type="ECO:0000259" key="6">
    <source>
        <dbReference type="PROSITE" id="PS50111"/>
    </source>
</evidence>
<dbReference type="EMBL" id="JAUSUW010000002">
    <property type="protein sequence ID" value="MDQ0419765.1"/>
    <property type="molecule type" value="Genomic_DNA"/>
</dbReference>
<dbReference type="Proteomes" id="UP001238496">
    <property type="component" value="Unassembled WGS sequence"/>
</dbReference>
<gene>
    <name evidence="10" type="ORF">J2045_000778</name>
</gene>
<evidence type="ECO:0000259" key="8">
    <source>
        <dbReference type="PROSITE" id="PS50192"/>
    </source>
</evidence>
<keyword evidence="3" id="KW-0807">Transducer</keyword>
<dbReference type="InterPro" id="IPR004090">
    <property type="entry name" value="Chemotax_Me-accpt_rcpt"/>
</dbReference>
<feature type="domain" description="PAC" evidence="7">
    <location>
        <begin position="202"/>
        <end position="254"/>
    </location>
</feature>
<evidence type="ECO:0000256" key="1">
    <source>
        <dbReference type="ARBA" id="ARBA00022500"/>
    </source>
</evidence>
<dbReference type="PROSITE" id="PS50113">
    <property type="entry name" value="PAC"/>
    <property type="match status" value="1"/>
</dbReference>
<evidence type="ECO:0000259" key="9">
    <source>
        <dbReference type="PROSITE" id="PS50885"/>
    </source>
</evidence>
<dbReference type="PROSITE" id="PS50192">
    <property type="entry name" value="T_SNARE"/>
    <property type="match status" value="1"/>
</dbReference>
<dbReference type="InterPro" id="IPR000727">
    <property type="entry name" value="T_SNARE_dom"/>
</dbReference>
<comment type="caution">
    <text evidence="10">The sequence shown here is derived from an EMBL/GenBank/DDBJ whole genome shotgun (WGS) entry which is preliminary data.</text>
</comment>
<feature type="region of interest" description="Disordered" evidence="5">
    <location>
        <begin position="559"/>
        <end position="598"/>
    </location>
</feature>
<dbReference type="InterPro" id="IPR035965">
    <property type="entry name" value="PAS-like_dom_sf"/>
</dbReference>
<evidence type="ECO:0000313" key="10">
    <source>
        <dbReference type="EMBL" id="MDQ0419765.1"/>
    </source>
</evidence>
<keyword evidence="1" id="KW-0145">Chemotaxis</keyword>
<dbReference type="InterPro" id="IPR051310">
    <property type="entry name" value="MCP_chemotaxis"/>
</dbReference>
<dbReference type="CDD" id="cd11386">
    <property type="entry name" value="MCP_signal"/>
    <property type="match status" value="1"/>
</dbReference>
<dbReference type="SUPFAM" id="SSF55785">
    <property type="entry name" value="PYP-like sensor domain (PAS domain)"/>
    <property type="match status" value="1"/>
</dbReference>
<proteinExistence type="inferred from homology"/>
<reference evidence="10 11" key="1">
    <citation type="submission" date="2023-07" db="EMBL/GenBank/DDBJ databases">
        <title>Genomic Encyclopedia of Type Strains, Phase IV (KMG-IV): sequencing the most valuable type-strain genomes for metagenomic binning, comparative biology and taxonomic classification.</title>
        <authorList>
            <person name="Goeker M."/>
        </authorList>
    </citation>
    <scope>NUCLEOTIDE SEQUENCE [LARGE SCALE GENOMIC DNA]</scope>
    <source>
        <strain evidence="10 11">DSM 1111</strain>
    </source>
</reference>
<name>A0ABU0G350_9HYPH</name>
<evidence type="ECO:0000313" key="11">
    <source>
        <dbReference type="Proteomes" id="UP001238496"/>
    </source>
</evidence>
<dbReference type="Pfam" id="PF13188">
    <property type="entry name" value="PAS_8"/>
    <property type="match status" value="1"/>
</dbReference>
<dbReference type="PROSITE" id="PS50111">
    <property type="entry name" value="CHEMOTAXIS_TRANSDUC_2"/>
    <property type="match status" value="1"/>
</dbReference>
<dbReference type="InterPro" id="IPR000700">
    <property type="entry name" value="PAS-assoc_C"/>
</dbReference>
<dbReference type="SUPFAM" id="SSF58104">
    <property type="entry name" value="Methyl-accepting chemotaxis protein (MCP) signaling domain"/>
    <property type="match status" value="1"/>
</dbReference>
<evidence type="ECO:0000256" key="4">
    <source>
        <dbReference type="SAM" id="Coils"/>
    </source>
</evidence>
<keyword evidence="4" id="KW-0175">Coiled coil</keyword>
<evidence type="ECO:0000256" key="5">
    <source>
        <dbReference type="SAM" id="MobiDB-lite"/>
    </source>
</evidence>
<feature type="coiled-coil region" evidence="4">
    <location>
        <begin position="312"/>
        <end position="356"/>
    </location>
</feature>
<dbReference type="NCBIfam" id="TIGR00229">
    <property type="entry name" value="sensory_box"/>
    <property type="match status" value="1"/>
</dbReference>
<dbReference type="Gene3D" id="1.10.287.950">
    <property type="entry name" value="Methyl-accepting chemotaxis protein"/>
    <property type="match status" value="1"/>
</dbReference>
<dbReference type="PANTHER" id="PTHR43531">
    <property type="entry name" value="PROTEIN ICFG"/>
    <property type="match status" value="1"/>
</dbReference>
<feature type="domain" description="HAMP" evidence="9">
    <location>
        <begin position="243"/>
        <end position="295"/>
    </location>
</feature>
<dbReference type="InterPro" id="IPR003660">
    <property type="entry name" value="HAMP_dom"/>
</dbReference>
<feature type="compositionally biased region" description="Low complexity" evidence="5">
    <location>
        <begin position="559"/>
        <end position="589"/>
    </location>
</feature>
<dbReference type="PANTHER" id="PTHR43531:SF11">
    <property type="entry name" value="METHYL-ACCEPTING CHEMOTAXIS PROTEIN 3"/>
    <property type="match status" value="1"/>
</dbReference>
<dbReference type="PRINTS" id="PR00260">
    <property type="entry name" value="CHEMTRNSDUCR"/>
</dbReference>
<dbReference type="PROSITE" id="PS50885">
    <property type="entry name" value="HAMP"/>
    <property type="match status" value="1"/>
</dbReference>
<dbReference type="Pfam" id="PF00015">
    <property type="entry name" value="MCPsignal"/>
    <property type="match status" value="1"/>
</dbReference>
<dbReference type="CDD" id="cd00130">
    <property type="entry name" value="PAS"/>
    <property type="match status" value="1"/>
</dbReference>
<evidence type="ECO:0000256" key="2">
    <source>
        <dbReference type="ARBA" id="ARBA00029447"/>
    </source>
</evidence>
<comment type="similarity">
    <text evidence="2">Belongs to the methyl-accepting chemotaxis (MCP) protein family.</text>
</comment>
<keyword evidence="11" id="KW-1185">Reference proteome</keyword>
<feature type="domain" description="Methyl-accepting transducer" evidence="6">
    <location>
        <begin position="300"/>
        <end position="529"/>
    </location>
</feature>
<dbReference type="SMART" id="SM00283">
    <property type="entry name" value="MA"/>
    <property type="match status" value="1"/>
</dbReference>
<dbReference type="InterPro" id="IPR004089">
    <property type="entry name" value="MCPsignal_dom"/>
</dbReference>
<dbReference type="Gene3D" id="3.30.450.20">
    <property type="entry name" value="PAS domain"/>
    <property type="match status" value="2"/>
</dbReference>